<organism evidence="8 9">
    <name type="scientific">Muntiacus muntjak</name>
    <name type="common">Barking deer</name>
    <name type="synonym">Indian muntjac</name>
    <dbReference type="NCBI Taxonomy" id="9888"/>
    <lineage>
        <taxon>Eukaryota</taxon>
        <taxon>Metazoa</taxon>
        <taxon>Chordata</taxon>
        <taxon>Craniata</taxon>
        <taxon>Vertebrata</taxon>
        <taxon>Euteleostomi</taxon>
        <taxon>Mammalia</taxon>
        <taxon>Eutheria</taxon>
        <taxon>Laurasiatheria</taxon>
        <taxon>Artiodactyla</taxon>
        <taxon>Ruminantia</taxon>
        <taxon>Pecora</taxon>
        <taxon>Cervidae</taxon>
        <taxon>Muntiacinae</taxon>
        <taxon>Muntiacus</taxon>
    </lineage>
</organism>
<dbReference type="PROSITE" id="PS00053">
    <property type="entry name" value="RIBOSOMAL_S8"/>
    <property type="match status" value="1"/>
</dbReference>
<evidence type="ECO:0000256" key="6">
    <source>
        <dbReference type="RuleBase" id="RU003660"/>
    </source>
</evidence>
<evidence type="ECO:0000256" key="1">
    <source>
        <dbReference type="ARBA" id="ARBA00006471"/>
    </source>
</evidence>
<evidence type="ECO:0000313" key="8">
    <source>
        <dbReference type="EMBL" id="KAB0361818.1"/>
    </source>
</evidence>
<evidence type="ECO:0000256" key="2">
    <source>
        <dbReference type="ARBA" id="ARBA00022980"/>
    </source>
</evidence>
<dbReference type="GO" id="GO:0006412">
    <property type="term" value="P:translation"/>
    <property type="evidence" value="ECO:0007669"/>
    <property type="project" value="InterPro"/>
</dbReference>
<dbReference type="InterPro" id="IPR000630">
    <property type="entry name" value="Ribosomal_uS8"/>
</dbReference>
<reference evidence="8 9" key="1">
    <citation type="submission" date="2019-06" db="EMBL/GenBank/DDBJ databases">
        <title>Discovery of a novel chromosome fission-fusion reversal in muntjac.</title>
        <authorList>
            <person name="Mudd A.B."/>
            <person name="Bredeson J.V."/>
            <person name="Baum R."/>
            <person name="Hockemeyer D."/>
            <person name="Rokhsar D.S."/>
        </authorList>
    </citation>
    <scope>NUCLEOTIDE SEQUENCE [LARGE SCALE GENOMIC DNA]</scope>
    <source>
        <strain evidence="8">UTSW_UCB_Mm</strain>
        <tissue evidence="8">Fibroblast cell line</tissue>
    </source>
</reference>
<keyword evidence="9" id="KW-1185">Reference proteome</keyword>
<dbReference type="FunFam" id="3.30.1490.10:FF:000002">
    <property type="entry name" value="40S ribosomal protein S15a"/>
    <property type="match status" value="1"/>
</dbReference>
<evidence type="ECO:0000256" key="4">
    <source>
        <dbReference type="ARBA" id="ARBA00035258"/>
    </source>
</evidence>
<dbReference type="Pfam" id="PF00410">
    <property type="entry name" value="Ribosomal_S8"/>
    <property type="match status" value="1"/>
</dbReference>
<protein>
    <recommendedName>
        <fullName evidence="4">Small ribosomal subunit protein uS8</fullName>
    </recommendedName>
    <alternativeName>
        <fullName evidence="5">40S ribosomal protein S15a</fullName>
    </alternativeName>
</protein>
<gene>
    <name evidence="8" type="ORF">FD754_005974</name>
</gene>
<accession>A0A5N3WLU7</accession>
<dbReference type="Gene3D" id="3.30.1490.10">
    <property type="match status" value="1"/>
</dbReference>
<dbReference type="InterPro" id="IPR035987">
    <property type="entry name" value="Ribosomal_uS8_sf"/>
</dbReference>
<dbReference type="FunFam" id="3.30.1370.30:FF:000001">
    <property type="entry name" value="40S ribosomal protein S15a"/>
    <property type="match status" value="1"/>
</dbReference>
<dbReference type="GO" id="GO:1990904">
    <property type="term" value="C:ribonucleoprotein complex"/>
    <property type="evidence" value="ECO:0007669"/>
    <property type="project" value="UniProtKB-KW"/>
</dbReference>
<comment type="caution">
    <text evidence="8">The sequence shown here is derived from an EMBL/GenBank/DDBJ whole genome shotgun (WGS) entry which is preliminary data.</text>
</comment>
<evidence type="ECO:0000313" key="9">
    <source>
        <dbReference type="Proteomes" id="UP000326458"/>
    </source>
</evidence>
<proteinExistence type="inferred from homology"/>
<dbReference type="AlphaFoldDB" id="A0A5N3WLU7"/>
<sequence length="141" mass="16471">MVLMNVLTDALKCISNTKKRSKRQVLVRPCSKVIIRFLIVMMKHGYIGKFDIIDDHRLGKLFPRFDVHLKNLEEWQNNLLPSRRFGFIVLTTSAGIMDCEEARQKCTEGKKKSLDSFSRDGLYTNKMPQREKRKAEQGLPW</sequence>
<dbReference type="InterPro" id="IPR047863">
    <property type="entry name" value="Ribosomal_uS8_CS"/>
</dbReference>
<dbReference type="Proteomes" id="UP000326458">
    <property type="component" value="Unassembled WGS sequence"/>
</dbReference>
<feature type="region of interest" description="Disordered" evidence="7">
    <location>
        <begin position="110"/>
        <end position="141"/>
    </location>
</feature>
<dbReference type="PANTHER" id="PTHR11758">
    <property type="entry name" value="40S RIBOSOMAL PROTEIN S15A"/>
    <property type="match status" value="1"/>
</dbReference>
<feature type="compositionally biased region" description="Basic and acidic residues" evidence="7">
    <location>
        <begin position="128"/>
        <end position="141"/>
    </location>
</feature>
<keyword evidence="2 6" id="KW-0689">Ribosomal protein</keyword>
<dbReference type="SUPFAM" id="SSF56047">
    <property type="entry name" value="Ribosomal protein S8"/>
    <property type="match status" value="1"/>
</dbReference>
<name>A0A5N3WLU7_MUNMU</name>
<comment type="similarity">
    <text evidence="1 6">Belongs to the universal ribosomal protein uS8 family.</text>
</comment>
<evidence type="ECO:0000256" key="3">
    <source>
        <dbReference type="ARBA" id="ARBA00023274"/>
    </source>
</evidence>
<dbReference type="GO" id="GO:0005840">
    <property type="term" value="C:ribosome"/>
    <property type="evidence" value="ECO:0007669"/>
    <property type="project" value="UniProtKB-KW"/>
</dbReference>
<dbReference type="EMBL" id="VCEA01000001">
    <property type="protein sequence ID" value="KAB0361818.1"/>
    <property type="molecule type" value="Genomic_DNA"/>
</dbReference>
<evidence type="ECO:0000256" key="5">
    <source>
        <dbReference type="ARBA" id="ARBA00035422"/>
    </source>
</evidence>
<keyword evidence="3 6" id="KW-0687">Ribonucleoprotein</keyword>
<dbReference type="Gene3D" id="3.30.1370.30">
    <property type="match status" value="1"/>
</dbReference>
<evidence type="ECO:0000256" key="7">
    <source>
        <dbReference type="SAM" id="MobiDB-lite"/>
    </source>
</evidence>
<dbReference type="GO" id="GO:0003735">
    <property type="term" value="F:structural constituent of ribosome"/>
    <property type="evidence" value="ECO:0007669"/>
    <property type="project" value="InterPro"/>
</dbReference>